<dbReference type="SUPFAM" id="SSF46785">
    <property type="entry name" value="Winged helix' DNA-binding domain"/>
    <property type="match status" value="1"/>
</dbReference>
<comment type="similarity">
    <text evidence="1">Belongs to the BlaI transcriptional regulatory family.</text>
</comment>
<dbReference type="eggNOG" id="COG3682">
    <property type="taxonomic scope" value="Bacteria"/>
</dbReference>
<evidence type="ECO:0000256" key="3">
    <source>
        <dbReference type="ARBA" id="ARBA00023125"/>
    </source>
</evidence>
<comment type="caution">
    <text evidence="5">The sequence shown here is derived from an EMBL/GenBank/DDBJ whole genome shotgun (WGS) entry which is preliminary data.</text>
</comment>
<evidence type="ECO:0000256" key="4">
    <source>
        <dbReference type="ARBA" id="ARBA00023163"/>
    </source>
</evidence>
<gene>
    <name evidence="5" type="primary">blaI</name>
    <name evidence="5" type="ORF">BN990_00983</name>
</gene>
<dbReference type="AlphaFoldDB" id="A0A024Q905"/>
<keyword evidence="2" id="KW-0805">Transcription regulation</keyword>
<evidence type="ECO:0000313" key="5">
    <source>
        <dbReference type="EMBL" id="CDQ38710.1"/>
    </source>
</evidence>
<evidence type="ECO:0000256" key="2">
    <source>
        <dbReference type="ARBA" id="ARBA00023015"/>
    </source>
</evidence>
<protein>
    <submittedName>
        <fullName evidence="5">Regulatory protein BlaI</fullName>
    </submittedName>
</protein>
<proteinExistence type="inferred from homology"/>
<dbReference type="InterPro" id="IPR036388">
    <property type="entry name" value="WH-like_DNA-bd_sf"/>
</dbReference>
<organism evidence="5 6">
    <name type="scientific">Virgibacillus massiliensis</name>
    <dbReference type="NCBI Taxonomy" id="1462526"/>
    <lineage>
        <taxon>Bacteria</taxon>
        <taxon>Bacillati</taxon>
        <taxon>Bacillota</taxon>
        <taxon>Bacilli</taxon>
        <taxon>Bacillales</taxon>
        <taxon>Bacillaceae</taxon>
        <taxon>Virgibacillus</taxon>
    </lineage>
</organism>
<name>A0A024Q905_9BACI</name>
<reference evidence="6" key="2">
    <citation type="submission" date="2014-05" db="EMBL/GenBank/DDBJ databases">
        <title>Draft genome sequence of Virgibacillus massiliensis Vm-5.</title>
        <authorList>
            <person name="Khelaifia S."/>
            <person name="Croce O."/>
            <person name="Lagier J.C."/>
            <person name="Raoult D."/>
        </authorList>
    </citation>
    <scope>NUCLEOTIDE SEQUENCE [LARGE SCALE GENOMIC DNA]</scope>
    <source>
        <strain evidence="6">Vm-5</strain>
    </source>
</reference>
<evidence type="ECO:0000313" key="6">
    <source>
        <dbReference type="Proteomes" id="UP000028875"/>
    </source>
</evidence>
<evidence type="ECO:0000256" key="1">
    <source>
        <dbReference type="ARBA" id="ARBA00011046"/>
    </source>
</evidence>
<keyword evidence="3" id="KW-0238">DNA-binding</keyword>
<reference evidence="5 6" key="1">
    <citation type="submission" date="2014-03" db="EMBL/GenBank/DDBJ databases">
        <authorList>
            <person name="Urmite Genomes U."/>
        </authorList>
    </citation>
    <scope>NUCLEOTIDE SEQUENCE [LARGE SCALE GENOMIC DNA]</scope>
    <source>
        <strain evidence="5 6">Vm-5</strain>
    </source>
</reference>
<dbReference type="GO" id="GO:0045892">
    <property type="term" value="P:negative regulation of DNA-templated transcription"/>
    <property type="evidence" value="ECO:0007669"/>
    <property type="project" value="InterPro"/>
</dbReference>
<keyword evidence="6" id="KW-1185">Reference proteome</keyword>
<dbReference type="PIRSF" id="PIRSF019455">
    <property type="entry name" value="CopR_AtkY"/>
    <property type="match status" value="1"/>
</dbReference>
<sequence length="148" mass="17200">MVYVSWLEGWEIHLPKKVPSISEAEWEVMTVLWENAPLTANEVISSLQEQKDWKPKTVRTLLDRLAYKQVISVNKDQRVYTFYPNYAQDDCQHAEAQSFIQRIYGGTLKSMLVQFIEDDSLSEEEINELRSILDKKPSENDSGKKSSE</sequence>
<dbReference type="Proteomes" id="UP000028875">
    <property type="component" value="Unassembled WGS sequence"/>
</dbReference>
<dbReference type="NCBIfam" id="NF012168">
    <property type="entry name" value="BlaI_of_BCL"/>
    <property type="match status" value="1"/>
</dbReference>
<dbReference type="GO" id="GO:0003677">
    <property type="term" value="F:DNA binding"/>
    <property type="evidence" value="ECO:0007669"/>
    <property type="project" value="UniProtKB-KW"/>
</dbReference>
<dbReference type="InterPro" id="IPR005650">
    <property type="entry name" value="BlaI_family"/>
</dbReference>
<dbReference type="InterPro" id="IPR036390">
    <property type="entry name" value="WH_DNA-bd_sf"/>
</dbReference>
<keyword evidence="4" id="KW-0804">Transcription</keyword>
<dbReference type="Pfam" id="PF03965">
    <property type="entry name" value="Penicillinase_R"/>
    <property type="match status" value="1"/>
</dbReference>
<accession>A0A024Q905</accession>
<dbReference type="Gene3D" id="1.10.10.10">
    <property type="entry name" value="Winged helix-like DNA-binding domain superfamily/Winged helix DNA-binding domain"/>
    <property type="match status" value="1"/>
</dbReference>
<dbReference type="STRING" id="1462526.BN990_00983"/>
<dbReference type="EMBL" id="CCDP010000001">
    <property type="protein sequence ID" value="CDQ38710.1"/>
    <property type="molecule type" value="Genomic_DNA"/>
</dbReference>
<dbReference type="Gene3D" id="1.10.4040.10">
    <property type="entry name" value="Penicillinase repressor domain"/>
    <property type="match status" value="1"/>
</dbReference>